<dbReference type="KEGG" id="fau:Fraau_0809"/>
<gene>
    <name evidence="1" type="ordered locus">Fraau_0809</name>
</gene>
<organism evidence="1 2">
    <name type="scientific">Frateuria aurantia (strain ATCC 33424 / DSM 6220 / KCTC 2777 / LMG 1558 / NBRC 3245 / NCIMB 13370)</name>
    <name type="common">Acetobacter aurantius</name>
    <dbReference type="NCBI Taxonomy" id="767434"/>
    <lineage>
        <taxon>Bacteria</taxon>
        <taxon>Pseudomonadati</taxon>
        <taxon>Pseudomonadota</taxon>
        <taxon>Gammaproteobacteria</taxon>
        <taxon>Lysobacterales</taxon>
        <taxon>Rhodanobacteraceae</taxon>
        <taxon>Frateuria</taxon>
    </lineage>
</organism>
<keyword evidence="2" id="KW-1185">Reference proteome</keyword>
<protein>
    <submittedName>
        <fullName evidence="1">Uncharacterized protein</fullName>
    </submittedName>
</protein>
<reference evidence="1" key="1">
    <citation type="submission" date="2012-02" db="EMBL/GenBank/DDBJ databases">
        <title>The complete genome of Frateuria aurantia DSM 6220.</title>
        <authorList>
            <consortium name="US DOE Joint Genome Institute (JGI-PGF)"/>
            <person name="Lucas S."/>
            <person name="Copeland A."/>
            <person name="Lapidus A."/>
            <person name="Glavina del Rio T."/>
            <person name="Dalin E."/>
            <person name="Tice H."/>
            <person name="Bruce D."/>
            <person name="Goodwin L."/>
            <person name="Pitluck S."/>
            <person name="Peters L."/>
            <person name="Ovchinnikova G."/>
            <person name="Teshima H."/>
            <person name="Kyrpides N."/>
            <person name="Mavromatis K."/>
            <person name="Ivanova N."/>
            <person name="Brettin T."/>
            <person name="Detter J.C."/>
            <person name="Han C."/>
            <person name="Larimer F."/>
            <person name="Land M."/>
            <person name="Hauser L."/>
            <person name="Markowitz V."/>
            <person name="Cheng J.-F."/>
            <person name="Hugenholtz P."/>
            <person name="Woyke T."/>
            <person name="Wu D."/>
            <person name="Brambilla E."/>
            <person name="Klenk H.-P."/>
            <person name="Eisen J.A."/>
        </authorList>
    </citation>
    <scope>NUCLEOTIDE SEQUENCE</scope>
    <source>
        <strain evidence="1">DSM 6220</strain>
    </source>
</reference>
<dbReference type="EMBL" id="CP003350">
    <property type="protein sequence ID" value="AFC85280.1"/>
    <property type="molecule type" value="Genomic_DNA"/>
</dbReference>
<sequence>MAAGCLDRAYVKGSAPVRSVAKRFPTAAERLPQGEAAVLLLALPVGAVLPSSSA</sequence>
<evidence type="ECO:0000313" key="2">
    <source>
        <dbReference type="Proteomes" id="UP000005234"/>
    </source>
</evidence>
<dbReference type="Proteomes" id="UP000005234">
    <property type="component" value="Chromosome"/>
</dbReference>
<evidence type="ECO:0000313" key="1">
    <source>
        <dbReference type="EMBL" id="AFC85280.1"/>
    </source>
</evidence>
<accession>H8KZZ9</accession>
<dbReference type="AlphaFoldDB" id="H8KZZ9"/>
<proteinExistence type="predicted"/>
<name>H8KZZ9_FRAAD</name>
<dbReference type="HOGENOM" id="CLU_3043661_0_0_6"/>